<feature type="transmembrane region" description="Helical" evidence="1">
    <location>
        <begin position="181"/>
        <end position="200"/>
    </location>
</feature>
<comment type="caution">
    <text evidence="2">The sequence shown here is derived from an EMBL/GenBank/DDBJ whole genome shotgun (WGS) entry which is preliminary data.</text>
</comment>
<feature type="transmembrane region" description="Helical" evidence="1">
    <location>
        <begin position="255"/>
        <end position="279"/>
    </location>
</feature>
<accession>A0A8J8T0U7</accession>
<keyword evidence="1" id="KW-0472">Membrane</keyword>
<feature type="transmembrane region" description="Helical" evidence="1">
    <location>
        <begin position="206"/>
        <end position="226"/>
    </location>
</feature>
<keyword evidence="1" id="KW-0812">Transmembrane</keyword>
<dbReference type="EMBL" id="RRYP01011413">
    <property type="protein sequence ID" value="TNV77750.1"/>
    <property type="molecule type" value="Genomic_DNA"/>
</dbReference>
<feature type="transmembrane region" description="Helical" evidence="1">
    <location>
        <begin position="285"/>
        <end position="308"/>
    </location>
</feature>
<evidence type="ECO:0000256" key="1">
    <source>
        <dbReference type="SAM" id="Phobius"/>
    </source>
</evidence>
<dbReference type="Proteomes" id="UP000785679">
    <property type="component" value="Unassembled WGS sequence"/>
</dbReference>
<evidence type="ECO:0000313" key="3">
    <source>
        <dbReference type="Proteomes" id="UP000785679"/>
    </source>
</evidence>
<keyword evidence="3" id="KW-1185">Reference proteome</keyword>
<sequence length="365" mass="42397">MLCTHHIKVQSEDWIDYLFNESIVRGAAITYDDQGNKILVYPIRRTDLPGQPDEYAVISCKYTKIDGKVRWIGVYKPKAFGYVCFMDNIEYSEILPDPREANVVIIALSEEQFSENSKSDLKKKNLKAAFFNKQTHKGLNEMFIEVCKLLTTRNEQFKEKSNKNEKGRMLLDMLKNIKRSLSAMCLLFNTYAYFIMLRWINKDFTILPLMGLSIASIVCIFLQYFIVKMVIYLSMGCTSAYNSTQTRQDLAQFRLFIIFFLLISLAIIFDFVTLGLSIAHADGRALTHIIAFSVFATIPIVHYIWNVCSQLAKDKKRNKDSKQRILKRQKYTRPDKEFQNQQDDNLLIGQDGEVRLNEDETNISR</sequence>
<organism evidence="2 3">
    <name type="scientific">Halteria grandinella</name>
    <dbReference type="NCBI Taxonomy" id="5974"/>
    <lineage>
        <taxon>Eukaryota</taxon>
        <taxon>Sar</taxon>
        <taxon>Alveolata</taxon>
        <taxon>Ciliophora</taxon>
        <taxon>Intramacronucleata</taxon>
        <taxon>Spirotrichea</taxon>
        <taxon>Stichotrichia</taxon>
        <taxon>Sporadotrichida</taxon>
        <taxon>Halteriidae</taxon>
        <taxon>Halteria</taxon>
    </lineage>
</organism>
<name>A0A8J8T0U7_HALGN</name>
<gene>
    <name evidence="2" type="ORF">FGO68_gene4663</name>
</gene>
<reference evidence="2" key="1">
    <citation type="submission" date="2019-06" db="EMBL/GenBank/DDBJ databases">
        <authorList>
            <person name="Zheng W."/>
        </authorList>
    </citation>
    <scope>NUCLEOTIDE SEQUENCE</scope>
    <source>
        <strain evidence="2">QDHG01</strain>
    </source>
</reference>
<dbReference type="AlphaFoldDB" id="A0A8J8T0U7"/>
<evidence type="ECO:0000313" key="2">
    <source>
        <dbReference type="EMBL" id="TNV77750.1"/>
    </source>
</evidence>
<proteinExistence type="predicted"/>
<keyword evidence="1" id="KW-1133">Transmembrane helix</keyword>
<protein>
    <submittedName>
        <fullName evidence="2">Uncharacterized protein</fullName>
    </submittedName>
</protein>